<evidence type="ECO:0000256" key="1">
    <source>
        <dbReference type="SAM" id="Phobius"/>
    </source>
</evidence>
<keyword evidence="1" id="KW-0472">Membrane</keyword>
<organism evidence="2 3">
    <name type="scientific">Lacticaseibacillus rhamnosus</name>
    <name type="common">Lactobacillus rhamnosus</name>
    <dbReference type="NCBI Taxonomy" id="47715"/>
    <lineage>
        <taxon>Bacteria</taxon>
        <taxon>Bacillati</taxon>
        <taxon>Bacillota</taxon>
        <taxon>Bacilli</taxon>
        <taxon>Lactobacillales</taxon>
        <taxon>Lactobacillaceae</taxon>
        <taxon>Lacticaseibacillus</taxon>
    </lineage>
</organism>
<feature type="transmembrane region" description="Helical" evidence="1">
    <location>
        <begin position="39"/>
        <end position="61"/>
    </location>
</feature>
<dbReference type="EMBL" id="JABXWP010000023">
    <property type="protein sequence ID" value="NVO89265.1"/>
    <property type="molecule type" value="Genomic_DNA"/>
</dbReference>
<reference evidence="2 3" key="1">
    <citation type="submission" date="2020-06" db="EMBL/GenBank/DDBJ databases">
        <title>Lactobacillus rhamnosus QC,genome.</title>
        <authorList>
            <person name="Yi H."/>
            <person name="Jin M."/>
        </authorList>
    </citation>
    <scope>NUCLEOTIDE SEQUENCE [LARGE SCALE GENOMIC DNA]</scope>
    <source>
        <strain evidence="2 3">QC</strain>
    </source>
</reference>
<keyword evidence="1" id="KW-0812">Transmembrane</keyword>
<name>A0A7Y7QI80_LACRH</name>
<dbReference type="RefSeq" id="WP_016381706.1">
    <property type="nucleotide sequence ID" value="NZ_JABXWP010000023.1"/>
</dbReference>
<keyword evidence="1" id="KW-1133">Transmembrane helix</keyword>
<sequence length="70" mass="8366">MIQVATLVSRWRPVHETGLLHTFVNYLYRGFAWRIGGRIVNLMPIHFVILIAVIALCWYGWRRYVRGRDH</sequence>
<protein>
    <submittedName>
        <fullName evidence="2">Uncharacterized protein</fullName>
    </submittedName>
</protein>
<evidence type="ECO:0000313" key="3">
    <source>
        <dbReference type="Proteomes" id="UP000542889"/>
    </source>
</evidence>
<dbReference type="AlphaFoldDB" id="A0A7Y7QI80"/>
<evidence type="ECO:0000313" key="2">
    <source>
        <dbReference type="EMBL" id="NVO89265.1"/>
    </source>
</evidence>
<dbReference type="Proteomes" id="UP000542889">
    <property type="component" value="Unassembled WGS sequence"/>
</dbReference>
<comment type="caution">
    <text evidence="2">The sequence shown here is derived from an EMBL/GenBank/DDBJ whole genome shotgun (WGS) entry which is preliminary data.</text>
</comment>
<accession>A0A7Y7QI80</accession>
<proteinExistence type="predicted"/>
<gene>
    <name evidence="2" type="ORF">HWN39_12350</name>
</gene>